<dbReference type="EMBL" id="CP014243">
    <property type="protein sequence ID" value="AMD19877.1"/>
    <property type="molecule type" value="Genomic_DNA"/>
</dbReference>
<keyword evidence="9" id="KW-1185">Reference proteome</keyword>
<dbReference type="InterPro" id="IPR029063">
    <property type="entry name" value="SAM-dependent_MTases_sf"/>
</dbReference>
<feature type="compositionally biased region" description="Polar residues" evidence="7">
    <location>
        <begin position="507"/>
        <end position="522"/>
    </location>
</feature>
<dbReference type="Proteomes" id="UP000243052">
    <property type="component" value="Chromosome iii"/>
</dbReference>
<dbReference type="GO" id="GO:0032259">
    <property type="term" value="P:methylation"/>
    <property type="evidence" value="ECO:0007669"/>
    <property type="project" value="UniProtKB-KW"/>
</dbReference>
<dbReference type="AlphaFoldDB" id="A0A120K1Z1"/>
<gene>
    <name evidence="8" type="ORF">AW171_hschr31736</name>
</gene>
<evidence type="ECO:0000256" key="7">
    <source>
        <dbReference type="SAM" id="MobiDB-lite"/>
    </source>
</evidence>
<evidence type="ECO:0000256" key="3">
    <source>
        <dbReference type="ARBA" id="ARBA00022679"/>
    </source>
</evidence>
<proteinExistence type="inferred from homology"/>
<evidence type="ECO:0000256" key="1">
    <source>
        <dbReference type="ARBA" id="ARBA00012160"/>
    </source>
</evidence>
<dbReference type="Pfam" id="PF05063">
    <property type="entry name" value="MT-A70"/>
    <property type="match status" value="1"/>
</dbReference>
<name>A0A120K1Z1_9SACH</name>
<dbReference type="GO" id="GO:0005634">
    <property type="term" value="C:nucleus"/>
    <property type="evidence" value="ECO:0007669"/>
    <property type="project" value="TreeGrafter"/>
</dbReference>
<dbReference type="Gene3D" id="3.40.50.150">
    <property type="entry name" value="Vaccinia Virus protein VP39"/>
    <property type="match status" value="1"/>
</dbReference>
<feature type="compositionally biased region" description="Basic and acidic residues" evidence="7">
    <location>
        <begin position="524"/>
        <end position="539"/>
    </location>
</feature>
<keyword evidence="3" id="KW-0808">Transferase</keyword>
<feature type="region of interest" description="Disordered" evidence="7">
    <location>
        <begin position="506"/>
        <end position="554"/>
    </location>
</feature>
<keyword evidence="2" id="KW-0489">Methyltransferase</keyword>
<dbReference type="SUPFAM" id="SSF53335">
    <property type="entry name" value="S-adenosyl-L-methionine-dependent methyltransferases"/>
    <property type="match status" value="1"/>
</dbReference>
<feature type="compositionally biased region" description="Polar residues" evidence="7">
    <location>
        <begin position="545"/>
        <end position="554"/>
    </location>
</feature>
<organism evidence="8 9">
    <name type="scientific">Eremothecium sinecaudum</name>
    <dbReference type="NCBI Taxonomy" id="45286"/>
    <lineage>
        <taxon>Eukaryota</taxon>
        <taxon>Fungi</taxon>
        <taxon>Dikarya</taxon>
        <taxon>Ascomycota</taxon>
        <taxon>Saccharomycotina</taxon>
        <taxon>Saccharomycetes</taxon>
        <taxon>Saccharomycetales</taxon>
        <taxon>Saccharomycetaceae</taxon>
        <taxon>Eremothecium</taxon>
    </lineage>
</organism>
<accession>A0A120K1Z1</accession>
<evidence type="ECO:0000256" key="2">
    <source>
        <dbReference type="ARBA" id="ARBA00022603"/>
    </source>
</evidence>
<evidence type="ECO:0000313" key="9">
    <source>
        <dbReference type="Proteomes" id="UP000243052"/>
    </source>
</evidence>
<reference evidence="8 9" key="1">
    <citation type="submission" date="2016-01" db="EMBL/GenBank/DDBJ databases">
        <title>Genome sequence of the yeast Holleya sinecauda.</title>
        <authorList>
            <person name="Dietrich F.S."/>
        </authorList>
    </citation>
    <scope>NUCLEOTIDE SEQUENCE [LARGE SCALE GENOMIC DNA]</scope>
    <source>
        <strain evidence="8 9">ATCC 58844</strain>
    </source>
</reference>
<evidence type="ECO:0000256" key="6">
    <source>
        <dbReference type="PROSITE-ProRule" id="PRU00489"/>
    </source>
</evidence>
<dbReference type="STRING" id="45286.A0A120K1Z1"/>
<dbReference type="PANTHER" id="PTHR12829:SF7">
    <property type="entry name" value="N6-ADENOSINE-METHYLTRANSFERASE CATALYTIC SUBUNIT"/>
    <property type="match status" value="1"/>
</dbReference>
<dbReference type="EC" id="2.1.1.348" evidence="1"/>
<comment type="similarity">
    <text evidence="6">Belongs to the MT-A70-like family.</text>
</comment>
<dbReference type="GO" id="GO:0036396">
    <property type="term" value="C:RNA N6-methyladenosine methyltransferase complex"/>
    <property type="evidence" value="ECO:0007669"/>
    <property type="project" value="TreeGrafter"/>
</dbReference>
<dbReference type="OrthoDB" id="10262526at2759"/>
<evidence type="ECO:0000313" key="8">
    <source>
        <dbReference type="EMBL" id="AMD19877.1"/>
    </source>
</evidence>
<dbReference type="PROSITE" id="PS51143">
    <property type="entry name" value="MT_A70"/>
    <property type="match status" value="1"/>
</dbReference>
<evidence type="ECO:0000256" key="4">
    <source>
        <dbReference type="ARBA" id="ARBA00022691"/>
    </source>
</evidence>
<dbReference type="InterPro" id="IPR007757">
    <property type="entry name" value="MT-A70-like"/>
</dbReference>
<protein>
    <recommendedName>
        <fullName evidence="1">mRNA m(6)A methyltransferase</fullName>
        <ecNumber evidence="1">2.1.1.348</ecNumber>
    </recommendedName>
</protein>
<dbReference type="PANTHER" id="PTHR12829">
    <property type="entry name" value="N6-ADENOSINE-METHYLTRANSFERASE"/>
    <property type="match status" value="1"/>
</dbReference>
<comment type="catalytic activity">
    <reaction evidence="5">
        <text>an adenosine in mRNA + S-adenosyl-L-methionine = an N(6)-methyladenosine in mRNA + S-adenosyl-L-homocysteine + H(+)</text>
        <dbReference type="Rhea" id="RHEA:55584"/>
        <dbReference type="Rhea" id="RHEA-COMP:12414"/>
        <dbReference type="Rhea" id="RHEA-COMP:12417"/>
        <dbReference type="ChEBI" id="CHEBI:15378"/>
        <dbReference type="ChEBI" id="CHEBI:57856"/>
        <dbReference type="ChEBI" id="CHEBI:59789"/>
        <dbReference type="ChEBI" id="CHEBI:74411"/>
        <dbReference type="ChEBI" id="CHEBI:74449"/>
        <dbReference type="EC" id="2.1.1.348"/>
    </reaction>
</comment>
<dbReference type="RefSeq" id="XP_017986873.1">
    <property type="nucleotide sequence ID" value="XM_018131239.1"/>
</dbReference>
<evidence type="ECO:0000256" key="5">
    <source>
        <dbReference type="ARBA" id="ARBA00048957"/>
    </source>
</evidence>
<dbReference type="GO" id="GO:0001734">
    <property type="term" value="F:mRNA m(6)A methyltransferase activity"/>
    <property type="evidence" value="ECO:0007669"/>
    <property type="project" value="UniProtKB-EC"/>
</dbReference>
<keyword evidence="4" id="KW-0949">S-adenosyl-L-methionine</keyword>
<dbReference type="GeneID" id="28723100"/>
<sequence length="573" mass="66354">MSVNLELVKYLIENHVTILAHPLNGQLKDLYAMFSMYLQEWTDGGKRLTYEEFYEDLMEIEHISQRALGFAVDNTFLERERLEYIHVNTLKYLFNKFHTGYYEIFEDTVTVREPGKAKCGSGDSMLERLTTVLETNVTTPSMQTLTKIESMLSVRTASFKLAKERVKYTVPYEPYIPTCRNSKHSSILANVAYISNNKIISLQKDKLLKASKECNKLIQCIQTHIHFIPNLKPQTDLTLGDCSYLDTCHKLHSCRYVHYLQYIPERLMQSVNQMTEQMNETQEKNRRICFYTHGDCCSSVIKSILPSQWIKCDVRKFDFTILGKFSAVIADPAWNIHMNLPYGTCNDNELLLLPLDILQDEGLLFLWVTGRAIELGKESLTNWGYKVINEITWIKTNQLGRTIVTGRTGHWLNHSKEHLLVGLKGDPKWLNKQIDIDLIISSTRETSRKPDELYGMVERIVGTHARKLEIFGRDHNVRPGWFTIGNQLTGTCIHELDVKRKYEKFVSSPTNQSHKHSNNYSEPSGKEKQYSKAHYMDHHQHQRKPQTMQNSQSLSMSTNAYVQNGFKQLSMVS</sequence>